<evidence type="ECO:0000313" key="3">
    <source>
        <dbReference type="Proteomes" id="UP000031950"/>
    </source>
</evidence>
<sequence length="42" mass="4506">MAAIADCLTAANPGVSCSGEAKHDIHQPKYYNRPSKTHTSPH</sequence>
<protein>
    <submittedName>
        <fullName evidence="2">Uncharacterized protein</fullName>
    </submittedName>
</protein>
<comment type="caution">
    <text evidence="2">The sequence shown here is derived from an EMBL/GenBank/DDBJ whole genome shotgun (WGS) entry which is preliminary data.</text>
</comment>
<proteinExistence type="predicted"/>
<dbReference type="STRING" id="135826.KP77_26710"/>
<reference evidence="2 3" key="1">
    <citation type="submission" date="2015-01" db="EMBL/GenBank/DDBJ databases">
        <title>Genome sequence of Jeotgalibacillus alimentarius.</title>
        <authorList>
            <person name="Goh K.M."/>
            <person name="Chan K.-G."/>
            <person name="Yaakop A.S."/>
            <person name="Ee R."/>
            <person name="Gan H.M."/>
            <person name="Chan C.S."/>
        </authorList>
    </citation>
    <scope>NUCLEOTIDE SEQUENCE [LARGE SCALE GENOMIC DNA]</scope>
    <source>
        <strain evidence="2 3">YKJ-13</strain>
    </source>
</reference>
<dbReference type="AlphaFoldDB" id="A0A0C2RXR7"/>
<keyword evidence="3" id="KW-1185">Reference proteome</keyword>
<evidence type="ECO:0000256" key="1">
    <source>
        <dbReference type="SAM" id="MobiDB-lite"/>
    </source>
</evidence>
<organism evidence="2 3">
    <name type="scientific">Jeotgalibacillus alimentarius</name>
    <dbReference type="NCBI Taxonomy" id="135826"/>
    <lineage>
        <taxon>Bacteria</taxon>
        <taxon>Bacillati</taxon>
        <taxon>Bacillota</taxon>
        <taxon>Bacilli</taxon>
        <taxon>Bacillales</taxon>
        <taxon>Caryophanaceae</taxon>
        <taxon>Jeotgalibacillus</taxon>
    </lineage>
</organism>
<evidence type="ECO:0000313" key="2">
    <source>
        <dbReference type="EMBL" id="KIL46544.1"/>
    </source>
</evidence>
<accession>A0A0C2RXR7</accession>
<name>A0A0C2RXR7_9BACL</name>
<feature type="region of interest" description="Disordered" evidence="1">
    <location>
        <begin position="18"/>
        <end position="42"/>
    </location>
</feature>
<dbReference type="Proteomes" id="UP000031950">
    <property type="component" value="Unassembled WGS sequence"/>
</dbReference>
<gene>
    <name evidence="2" type="ORF">KP77_26710</name>
</gene>
<dbReference type="EMBL" id="JXRQ01000025">
    <property type="protein sequence ID" value="KIL46544.1"/>
    <property type="molecule type" value="Genomic_DNA"/>
</dbReference>
<dbReference type="PATRIC" id="fig|135826.4.peg.2657"/>